<evidence type="ECO:0000313" key="1">
    <source>
        <dbReference type="EMBL" id="MCP1169940.1"/>
    </source>
</evidence>
<dbReference type="RefSeq" id="WP_253334013.1">
    <property type="nucleotide sequence ID" value="NZ_JAMYXC010000245.1"/>
</dbReference>
<comment type="caution">
    <text evidence="1">The sequence shown here is derived from an EMBL/GenBank/DDBJ whole genome shotgun (WGS) entry which is preliminary data.</text>
</comment>
<keyword evidence="2" id="KW-1185">Reference proteome</keyword>
<gene>
    <name evidence="1" type="ORF">NHG85_15640</name>
</gene>
<accession>A0A9X2FSP0</accession>
<name>A0A9X2FSP0_9RHOB</name>
<protein>
    <submittedName>
        <fullName evidence="1">Zf-HC2 domain-containing protein</fullName>
    </submittedName>
</protein>
<proteinExistence type="predicted"/>
<dbReference type="AlphaFoldDB" id="A0A9X2FSP0"/>
<organism evidence="1 2">
    <name type="scientific">Limimaricola litoreus</name>
    <dbReference type="NCBI Taxonomy" id="2955316"/>
    <lineage>
        <taxon>Bacteria</taxon>
        <taxon>Pseudomonadati</taxon>
        <taxon>Pseudomonadota</taxon>
        <taxon>Alphaproteobacteria</taxon>
        <taxon>Rhodobacterales</taxon>
        <taxon>Paracoccaceae</taxon>
        <taxon>Limimaricola</taxon>
    </lineage>
</organism>
<evidence type="ECO:0000313" key="2">
    <source>
        <dbReference type="Proteomes" id="UP001139477"/>
    </source>
</evidence>
<sequence length="231" mass="24547">MTQMSDQDMILLGAYLDDELDPVERAAFERRLGRETSLALAHEDLADLKKDLRALRPMRDTAPPRAVSIRQWAAAGALAAGLAIAALLGVGQVDRKPSATEIHAGFLTDATASIGDEIQDASVSSSAELPDLGVAGLSLVAERRVGRVRAGHYVGRNGCRLTLLVGEASIDDPDPASMQAAWHNGATPHVLVARDMDPRRFETITAYLREGIGTGGETILASRLQDARACG</sequence>
<dbReference type="Proteomes" id="UP001139477">
    <property type="component" value="Unassembled WGS sequence"/>
</dbReference>
<reference evidence="1" key="1">
    <citation type="submission" date="2022-06" db="EMBL/GenBank/DDBJ databases">
        <title>Limimaricola sediminis sp. nov., isolated from an intertidal sediment.</title>
        <authorList>
            <person name="Shao X."/>
        </authorList>
    </citation>
    <scope>NUCLEOTIDE SEQUENCE</scope>
    <source>
        <strain evidence="1">ASW11-118</strain>
    </source>
</reference>
<dbReference type="EMBL" id="JAMYXC010000245">
    <property type="protein sequence ID" value="MCP1169940.1"/>
    <property type="molecule type" value="Genomic_DNA"/>
</dbReference>